<accession>A0A379EHI1</accession>
<dbReference type="Gene3D" id="3.30.450.40">
    <property type="match status" value="1"/>
</dbReference>
<keyword evidence="4" id="KW-1185">Reference proteome</keyword>
<reference evidence="3" key="2">
    <citation type="submission" date="2015-06" db="EMBL/GenBank/DDBJ databases">
        <authorList>
            <person name="Urmite Genomes"/>
        </authorList>
    </citation>
    <scope>NUCLEOTIDE SEQUENCE [LARGE SCALE GENOMIC DNA]</scope>
    <source>
        <strain evidence="3">CSUR P1867</strain>
    </source>
</reference>
<name>A0A0G4QEK9_9GAMM</name>
<dbReference type="Pfam" id="PF04340">
    <property type="entry name" value="DUF484"/>
    <property type="match status" value="1"/>
</dbReference>
<accession>A0A0G4QEK9</accession>
<dbReference type="InterPro" id="IPR007435">
    <property type="entry name" value="DUF484"/>
</dbReference>
<dbReference type="EMBL" id="JAEKCB010000010">
    <property type="protein sequence ID" value="MBJ2119262.1"/>
    <property type="molecule type" value="Genomic_DNA"/>
</dbReference>
<dbReference type="Proteomes" id="UP000183920">
    <property type="component" value="Unassembled WGS sequence"/>
</dbReference>
<reference evidence="1" key="1">
    <citation type="submission" date="2015-06" db="EMBL/GenBank/DDBJ databases">
        <authorList>
            <person name="Urmite Genomes Urmite Genomes"/>
        </authorList>
    </citation>
    <scope>NUCLEOTIDE SEQUENCE [LARGE SCALE GENOMIC DNA]</scope>
    <source>
        <strain evidence="1">CSUR P1867</strain>
    </source>
</reference>
<reference evidence="2 4" key="3">
    <citation type="submission" date="2020-12" db="EMBL/GenBank/DDBJ databases">
        <title>Enhanced detection system for hospital associated transmission using whole genome sequencing surveillance.</title>
        <authorList>
            <person name="Harrison L.H."/>
            <person name="Van Tyne D."/>
            <person name="Marsh J.W."/>
            <person name="Griffith M.P."/>
            <person name="Snyder D.J."/>
            <person name="Cooper V.S."/>
            <person name="Mustapha M."/>
        </authorList>
    </citation>
    <scope>NUCLEOTIDE SEQUENCE [LARGE SCALE GENOMIC DNA]</scope>
    <source>
        <strain evidence="2 4">PR00195</strain>
    </source>
</reference>
<evidence type="ECO:0000313" key="4">
    <source>
        <dbReference type="Proteomes" id="UP000619976"/>
    </source>
</evidence>
<dbReference type="NCBIfam" id="NF008203">
    <property type="entry name" value="PRK10963.1"/>
    <property type="match status" value="1"/>
</dbReference>
<dbReference type="Proteomes" id="UP000619976">
    <property type="component" value="Unassembled WGS sequence"/>
</dbReference>
<evidence type="ECO:0000313" key="2">
    <source>
        <dbReference type="EMBL" id="MBJ2119262.1"/>
    </source>
</evidence>
<proteinExistence type="predicted"/>
<dbReference type="EMBL" id="CVRY01000006">
    <property type="protein sequence ID" value="CRL64318.1"/>
    <property type="molecule type" value="Genomic_DNA"/>
</dbReference>
<evidence type="ECO:0000313" key="1">
    <source>
        <dbReference type="EMBL" id="CRL64318.1"/>
    </source>
</evidence>
<organism evidence="1 3">
    <name type="scientific">Proteus penneri</name>
    <dbReference type="NCBI Taxonomy" id="102862"/>
    <lineage>
        <taxon>Bacteria</taxon>
        <taxon>Pseudomonadati</taxon>
        <taxon>Pseudomonadota</taxon>
        <taxon>Gammaproteobacteria</taxon>
        <taxon>Enterobacterales</taxon>
        <taxon>Morganellaceae</taxon>
        <taxon>Proteus</taxon>
    </lineage>
</organism>
<dbReference type="PANTHER" id="PTHR38765">
    <property type="entry name" value="DUF484 DOMAIN-CONTAINING PROTEIN"/>
    <property type="match status" value="1"/>
</dbReference>
<sequence>MTDKNEQFCCPETNELNDQQVIRYLREHPGFFIRNASYIEQMKVPHPVRGTVSLVEWIMSRQRNRIHYLEEDMRLLIEQASENEALFSQLLLLISELSNSASLHEMLERLNLWAKGLGLYSVQLRLFTDRWQLQPPLDAQDLPLSRQAFEHFRIQRMGDDNHYLGPLNGQEIMLLMPNVRRSGSVALSLLGHYGDLGVIIFNSRDNQHFQEGMGTVMLDKLAHILPELLLRWIARQ</sequence>
<dbReference type="RefSeq" id="WP_072064596.1">
    <property type="nucleotide sequence ID" value="NZ_CAXOKO010000005.1"/>
</dbReference>
<protein>
    <submittedName>
        <fullName evidence="2">DUF484 domain-containing protein</fullName>
    </submittedName>
</protein>
<dbReference type="GeneID" id="76524995"/>
<dbReference type="AlphaFoldDB" id="A0A0G4QEK9"/>
<dbReference type="InterPro" id="IPR029016">
    <property type="entry name" value="GAF-like_dom_sf"/>
</dbReference>
<gene>
    <name evidence="1" type="ORF">BN1804_02937</name>
    <name evidence="2" type="ORF">JFQ69_16530</name>
</gene>
<dbReference type="PANTHER" id="PTHR38765:SF1">
    <property type="entry name" value="DUF484 DOMAIN-CONTAINING PROTEIN"/>
    <property type="match status" value="1"/>
</dbReference>
<evidence type="ECO:0000313" key="3">
    <source>
        <dbReference type="Proteomes" id="UP000183920"/>
    </source>
</evidence>